<organism evidence="2 3">
    <name type="scientific">Kalanchoe fedtschenkoi</name>
    <name type="common">Lavender scallops</name>
    <name type="synonym">South American air plant</name>
    <dbReference type="NCBI Taxonomy" id="63787"/>
    <lineage>
        <taxon>Eukaryota</taxon>
        <taxon>Viridiplantae</taxon>
        <taxon>Streptophyta</taxon>
        <taxon>Embryophyta</taxon>
        <taxon>Tracheophyta</taxon>
        <taxon>Spermatophyta</taxon>
        <taxon>Magnoliopsida</taxon>
        <taxon>eudicotyledons</taxon>
        <taxon>Gunneridae</taxon>
        <taxon>Pentapetalae</taxon>
        <taxon>Saxifragales</taxon>
        <taxon>Crassulaceae</taxon>
        <taxon>Kalanchoe</taxon>
    </lineage>
</organism>
<dbReference type="Gene3D" id="3.40.50.460">
    <property type="entry name" value="Phosphofructokinase domain"/>
    <property type="match status" value="1"/>
</dbReference>
<proteinExistence type="predicted"/>
<name>A0A7N0U8G8_KALFE</name>
<dbReference type="Gramene" id="Kaladp0058s0131.1.v1.1">
    <property type="protein sequence ID" value="Kaladp0058s0131.1.v1.1"/>
    <property type="gene ID" value="Kaladp0058s0131.v1.1"/>
</dbReference>
<sequence length="339" mass="38227">MAFAPSFRGVTLVDSNTCDLRRPGVTGFRCPGFVSAGSRLGKSRSLALRIVNAVGEYDFSDPDWKVRFKEEFESRFSLPHLRDVLDVKPRPTSFSLNTRRSHMLREERKNGYVNENDRALLKAIKYSSPDSAGAECIDPDCSWLEQWCTIINLSQQNIFQSVKFIRNIYYTRKNVKYFGTEGVLTWHLILQVSFELEGPYGLLKHLEHLVETKGSAVVCVAEGAGQDLLEKSDMKDATGNPVLSDIGIHIQQQIKRHFKSIDVPADVKYIDRTYMIRACRANASDAILCTLLGQNAVHGAFAVTVYLPIPEVISSPRFVDPNSRMWHRCLTSTGQPDFC</sequence>
<dbReference type="AlphaFoldDB" id="A0A7N0U8G8"/>
<dbReference type="InterPro" id="IPR035966">
    <property type="entry name" value="PKF_sf"/>
</dbReference>
<dbReference type="SUPFAM" id="SSF53784">
    <property type="entry name" value="Phosphofructokinase"/>
    <property type="match status" value="1"/>
</dbReference>
<dbReference type="InterPro" id="IPR050929">
    <property type="entry name" value="PFKA"/>
</dbReference>
<dbReference type="Proteomes" id="UP000594263">
    <property type="component" value="Unplaced"/>
</dbReference>
<dbReference type="PANTHER" id="PTHR45770">
    <property type="entry name" value="ATP-DEPENDENT 6-PHOSPHOFRUCTOKINASE 1"/>
    <property type="match status" value="1"/>
</dbReference>
<reference evidence="2" key="1">
    <citation type="submission" date="2021-01" db="UniProtKB">
        <authorList>
            <consortium name="EnsemblPlants"/>
        </authorList>
    </citation>
    <scope>IDENTIFICATION</scope>
</reference>
<protein>
    <submittedName>
        <fullName evidence="2">Uncharacterized protein</fullName>
    </submittedName>
</protein>
<accession>A0A7N0U8G8</accession>
<dbReference type="GO" id="GO:0003872">
    <property type="term" value="F:6-phosphofructokinase activity"/>
    <property type="evidence" value="ECO:0007669"/>
    <property type="project" value="InterPro"/>
</dbReference>
<evidence type="ECO:0000256" key="1">
    <source>
        <dbReference type="ARBA" id="ARBA00022533"/>
    </source>
</evidence>
<keyword evidence="1" id="KW-0021">Allosteric enzyme</keyword>
<evidence type="ECO:0000313" key="2">
    <source>
        <dbReference type="EnsemblPlants" id="Kaladp0058s0131.1.v1.1"/>
    </source>
</evidence>
<keyword evidence="3" id="KW-1185">Reference proteome</keyword>
<dbReference type="EnsemblPlants" id="Kaladp0058s0131.1.v1.1">
    <property type="protein sequence ID" value="Kaladp0058s0131.1.v1.1"/>
    <property type="gene ID" value="Kaladp0058s0131.v1.1"/>
</dbReference>
<evidence type="ECO:0000313" key="3">
    <source>
        <dbReference type="Proteomes" id="UP000594263"/>
    </source>
</evidence>